<sequence length="295" mass="33717">MATLVILGNGFDIWQGLPTSYSNFHKQYGDSLEEHTQYFDDLCNIDLEWANFEESLGSFDQGNFHDNAAWQPSLEEMADDRTCLYGFEDEISNKKEELVDDITNAFNEWIRSVDVSKATKLIEFPKSFKFVNFNYTTTLQHVYEIPEDNILHIHGRVRNNIVFGHGRGGNSSESIQERDEPWFEESQRSASSVSGIFHKPVDEILERHKHQLEGYGGVTDIVVIGHSINEIDIPYFQCILSAYPDAEWKNYNYQDLEEGIDAVTDTHNKLIGAGVPDEKLISTSSEELKTIYSVV</sequence>
<dbReference type="OrthoDB" id="5903604at2"/>
<reference evidence="1 2" key="1">
    <citation type="submission" date="2019-09" db="EMBL/GenBank/DDBJ databases">
        <title>Hybrid Assembly of the complete Genome of the Deep-Sea Bacterium Moritella marina from long Nanopore and Illumina reads.</title>
        <authorList>
            <person name="Magin S."/>
            <person name="Georgoulis A."/>
            <person name="Papadimitriou K."/>
            <person name="Iliakis G."/>
            <person name="Vorgias C.E."/>
        </authorList>
    </citation>
    <scope>NUCLEOTIDE SEQUENCE [LARGE SCALE GENOMIC DNA]</scope>
    <source>
        <strain evidence="1 2">MP-1</strain>
    </source>
</reference>
<dbReference type="Pfam" id="PF14253">
    <property type="entry name" value="AbiH"/>
    <property type="match status" value="1"/>
</dbReference>
<evidence type="ECO:0000313" key="2">
    <source>
        <dbReference type="Proteomes" id="UP000327424"/>
    </source>
</evidence>
<dbReference type="EMBL" id="CP044399">
    <property type="protein sequence ID" value="QFI38148.1"/>
    <property type="molecule type" value="Genomic_DNA"/>
</dbReference>
<gene>
    <name evidence="1" type="ORF">FR932_09980</name>
</gene>
<dbReference type="KEGG" id="mmaa:FR932_09980"/>
<dbReference type="RefSeq" id="WP_019440470.1">
    <property type="nucleotide sequence ID" value="NZ_ALOE01000009.1"/>
</dbReference>
<organism evidence="1 2">
    <name type="scientific">Moritella marina ATCC 15381</name>
    <dbReference type="NCBI Taxonomy" id="1202962"/>
    <lineage>
        <taxon>Bacteria</taxon>
        <taxon>Pseudomonadati</taxon>
        <taxon>Pseudomonadota</taxon>
        <taxon>Gammaproteobacteria</taxon>
        <taxon>Alteromonadales</taxon>
        <taxon>Moritellaceae</taxon>
        <taxon>Moritella</taxon>
    </lineage>
</organism>
<name>A0A5J6WLL8_MORMI</name>
<protein>
    <recommendedName>
        <fullName evidence="3">Bacteriophage abortive infection AbiH</fullName>
    </recommendedName>
</protein>
<evidence type="ECO:0000313" key="1">
    <source>
        <dbReference type="EMBL" id="QFI38148.1"/>
    </source>
</evidence>
<evidence type="ECO:0008006" key="3">
    <source>
        <dbReference type="Google" id="ProtNLM"/>
    </source>
</evidence>
<proteinExistence type="predicted"/>
<dbReference type="AlphaFoldDB" id="A0A5J6WLL8"/>
<dbReference type="Proteomes" id="UP000327424">
    <property type="component" value="Chromosome"/>
</dbReference>
<dbReference type="InterPro" id="IPR025935">
    <property type="entry name" value="AbiH"/>
</dbReference>
<keyword evidence="2" id="KW-1185">Reference proteome</keyword>
<accession>A0A5J6WLL8</accession>